<dbReference type="OrthoDB" id="3680851at2"/>
<organism evidence="2 3">
    <name type="scientific">Kitasatospora viridis</name>
    <dbReference type="NCBI Taxonomy" id="281105"/>
    <lineage>
        <taxon>Bacteria</taxon>
        <taxon>Bacillati</taxon>
        <taxon>Actinomycetota</taxon>
        <taxon>Actinomycetes</taxon>
        <taxon>Kitasatosporales</taxon>
        <taxon>Streptomycetaceae</taxon>
        <taxon>Kitasatospora</taxon>
    </lineage>
</organism>
<dbReference type="InterPro" id="IPR036412">
    <property type="entry name" value="HAD-like_sf"/>
</dbReference>
<protein>
    <submittedName>
        <fullName evidence="2">Putative hydrolase of the HAD superfamily</fullName>
    </submittedName>
</protein>
<dbReference type="PANTHER" id="PTHR43316">
    <property type="entry name" value="HYDROLASE, HALOACID DELAHOGENASE-RELATED"/>
    <property type="match status" value="1"/>
</dbReference>
<dbReference type="AlphaFoldDB" id="A0A561TTY1"/>
<accession>A0A561TTY1</accession>
<dbReference type="SUPFAM" id="SSF56784">
    <property type="entry name" value="HAD-like"/>
    <property type="match status" value="1"/>
</dbReference>
<evidence type="ECO:0000313" key="3">
    <source>
        <dbReference type="Proteomes" id="UP000317940"/>
    </source>
</evidence>
<dbReference type="Gene3D" id="1.10.150.240">
    <property type="entry name" value="Putative phosphatase, domain 2"/>
    <property type="match status" value="1"/>
</dbReference>
<evidence type="ECO:0000313" key="2">
    <source>
        <dbReference type="EMBL" id="TWF90547.1"/>
    </source>
</evidence>
<gene>
    <name evidence="2" type="ORF">FHX73_13594</name>
</gene>
<sequence length="230" mass="25025">MRRDNQVLVLDADDTLWENNIRFERAIEGFLDLVTGPAGDRAAARAALDRIEAANARALGYGSKVFGQSLLECFELLRQRPAEPHEAGRMGELAASITAAEVELIPGVAQTLAELAARHRLLLLTKGDTAEQQAKVDNSGLAHHFQSVHIVAEKDVTAYHRLIGEQALAPRSTWMIGNSVKSDILPARAAGLNAVFIPNRHTWVLEDAELDPADTGVLHLSAFAELGEHF</sequence>
<dbReference type="Pfam" id="PF00702">
    <property type="entry name" value="Hydrolase"/>
    <property type="match status" value="1"/>
</dbReference>
<dbReference type="RefSeq" id="WP_145909737.1">
    <property type="nucleotide sequence ID" value="NZ_BAAAMZ010000001.1"/>
</dbReference>
<reference evidence="2 3" key="1">
    <citation type="submission" date="2019-06" db="EMBL/GenBank/DDBJ databases">
        <title>Sequencing the genomes of 1000 actinobacteria strains.</title>
        <authorList>
            <person name="Klenk H.-P."/>
        </authorList>
    </citation>
    <scope>NUCLEOTIDE SEQUENCE [LARGE SCALE GENOMIC DNA]</scope>
    <source>
        <strain evidence="2 3">DSM 44826</strain>
    </source>
</reference>
<dbReference type="SFLD" id="SFLDG01129">
    <property type="entry name" value="C1.5:_HAD__Beta-PGM__Phosphata"/>
    <property type="match status" value="1"/>
</dbReference>
<dbReference type="InterPro" id="IPR023214">
    <property type="entry name" value="HAD_sf"/>
</dbReference>
<evidence type="ECO:0000256" key="1">
    <source>
        <dbReference type="ARBA" id="ARBA00022801"/>
    </source>
</evidence>
<dbReference type="Proteomes" id="UP000317940">
    <property type="component" value="Unassembled WGS sequence"/>
</dbReference>
<keyword evidence="3" id="KW-1185">Reference proteome</keyword>
<proteinExistence type="predicted"/>
<comment type="caution">
    <text evidence="2">The sequence shown here is derived from an EMBL/GenBank/DDBJ whole genome shotgun (WGS) entry which is preliminary data.</text>
</comment>
<dbReference type="InterPro" id="IPR023198">
    <property type="entry name" value="PGP-like_dom2"/>
</dbReference>
<dbReference type="PANTHER" id="PTHR43316:SF8">
    <property type="entry name" value="HAD FAMILY HYDROLASE"/>
    <property type="match status" value="1"/>
</dbReference>
<dbReference type="InterPro" id="IPR051540">
    <property type="entry name" value="S-2-haloacid_dehalogenase"/>
</dbReference>
<keyword evidence="1 2" id="KW-0378">Hydrolase</keyword>
<name>A0A561TTY1_9ACTN</name>
<dbReference type="Gene3D" id="3.40.50.1000">
    <property type="entry name" value="HAD superfamily/HAD-like"/>
    <property type="match status" value="1"/>
</dbReference>
<dbReference type="EMBL" id="VIWT01000003">
    <property type="protein sequence ID" value="TWF90547.1"/>
    <property type="molecule type" value="Genomic_DNA"/>
</dbReference>
<dbReference type="SFLD" id="SFLDS00003">
    <property type="entry name" value="Haloacid_Dehalogenase"/>
    <property type="match status" value="1"/>
</dbReference>
<dbReference type="GO" id="GO:0016787">
    <property type="term" value="F:hydrolase activity"/>
    <property type="evidence" value="ECO:0007669"/>
    <property type="project" value="UniProtKB-KW"/>
</dbReference>